<sequence length="367" mass="42228">MRADEGAILMLVKHLINLLRFKMGAVKPSCGPMKVQWELTYHCNLKCKHCQIWRIPLKEIRANTMSLDEQKKIVDDLAASGVRHISFSGGEMFLQKTVYELIAYAKSKGFKVGGNSNAFLINRALAQKIVDSGLDMLYISLDGADPETHDDIRGVKGAFDRVFSGVRYLREIKPDMKIFFNTTINNKNVDQLTKIALLARLRKIDGLTIEMTNTFDKYSPNPELQLRDDKLPILREQIKELFKNFHELLPHPPGYFDEFETYLKNRDELYKYRCVAGYTSAQIHPNGDLYPCPVAFKKLGNLKEASFKELWFSEDADSLRTDIKEGRHPICWITCISPLNQYLSYLSPFKLHKLLQPKILAHIIKKI</sequence>
<dbReference type="InterPro" id="IPR023885">
    <property type="entry name" value="4Fe4S-binding_SPASM_dom"/>
</dbReference>
<evidence type="ECO:0000259" key="7">
    <source>
        <dbReference type="PROSITE" id="PS51918"/>
    </source>
</evidence>
<dbReference type="EMBL" id="UOGE01000005">
    <property type="protein sequence ID" value="VAX16301.1"/>
    <property type="molecule type" value="Genomic_DNA"/>
</dbReference>
<evidence type="ECO:0000313" key="8">
    <source>
        <dbReference type="EMBL" id="VAX16301.1"/>
    </source>
</evidence>
<dbReference type="Pfam" id="PF13186">
    <property type="entry name" value="SPASM"/>
    <property type="match status" value="1"/>
</dbReference>
<name>A0A3B1BP32_9ZZZZ</name>
<dbReference type="Pfam" id="PF04055">
    <property type="entry name" value="Radical_SAM"/>
    <property type="match status" value="1"/>
</dbReference>
<dbReference type="InterPro" id="IPR050377">
    <property type="entry name" value="Radical_SAM_PqqE_MftC-like"/>
</dbReference>
<keyword evidence="5" id="KW-0408">Iron</keyword>
<proteinExistence type="predicted"/>
<dbReference type="InterPro" id="IPR006638">
    <property type="entry name" value="Elp3/MiaA/NifB-like_rSAM"/>
</dbReference>
<keyword evidence="4" id="KW-0479">Metal-binding</keyword>
<dbReference type="SFLD" id="SFLDG01386">
    <property type="entry name" value="main_SPASM_domain-containing"/>
    <property type="match status" value="1"/>
</dbReference>
<gene>
    <name evidence="8" type="ORF">MNBD_NITROSPINAE02-1594</name>
</gene>
<keyword evidence="6" id="KW-0411">Iron-sulfur</keyword>
<accession>A0A3B1BP32</accession>
<dbReference type="SMART" id="SM00729">
    <property type="entry name" value="Elp3"/>
    <property type="match status" value="1"/>
</dbReference>
<comment type="cofactor">
    <cofactor evidence="1">
        <name>[4Fe-4S] cluster</name>
        <dbReference type="ChEBI" id="CHEBI:49883"/>
    </cofactor>
</comment>
<keyword evidence="3" id="KW-0949">S-adenosyl-L-methionine</keyword>
<keyword evidence="2" id="KW-0004">4Fe-4S</keyword>
<dbReference type="SFLD" id="SFLDG01067">
    <property type="entry name" value="SPASM/twitch_domain_containing"/>
    <property type="match status" value="1"/>
</dbReference>
<dbReference type="Gene3D" id="3.20.20.70">
    <property type="entry name" value="Aldolase class I"/>
    <property type="match status" value="1"/>
</dbReference>
<dbReference type="PANTHER" id="PTHR11228">
    <property type="entry name" value="RADICAL SAM DOMAIN PROTEIN"/>
    <property type="match status" value="1"/>
</dbReference>
<reference evidence="8" key="1">
    <citation type="submission" date="2018-06" db="EMBL/GenBank/DDBJ databases">
        <authorList>
            <person name="Zhirakovskaya E."/>
        </authorList>
    </citation>
    <scope>NUCLEOTIDE SEQUENCE</scope>
</reference>
<dbReference type="CDD" id="cd21109">
    <property type="entry name" value="SPASM"/>
    <property type="match status" value="1"/>
</dbReference>
<dbReference type="CDD" id="cd01335">
    <property type="entry name" value="Radical_SAM"/>
    <property type="match status" value="1"/>
</dbReference>
<evidence type="ECO:0000256" key="1">
    <source>
        <dbReference type="ARBA" id="ARBA00001966"/>
    </source>
</evidence>
<dbReference type="AlphaFoldDB" id="A0A3B1BP32"/>
<dbReference type="InterPro" id="IPR017200">
    <property type="entry name" value="PqqE-like"/>
</dbReference>
<dbReference type="PANTHER" id="PTHR11228:SF7">
    <property type="entry name" value="PQQA PEPTIDE CYCLASE"/>
    <property type="match status" value="1"/>
</dbReference>
<evidence type="ECO:0000256" key="3">
    <source>
        <dbReference type="ARBA" id="ARBA00022691"/>
    </source>
</evidence>
<dbReference type="PIRSF" id="PIRSF037420">
    <property type="entry name" value="PQQ_syn_pqqE"/>
    <property type="match status" value="1"/>
</dbReference>
<dbReference type="InterPro" id="IPR013785">
    <property type="entry name" value="Aldolase_TIM"/>
</dbReference>
<dbReference type="GO" id="GO:0003824">
    <property type="term" value="F:catalytic activity"/>
    <property type="evidence" value="ECO:0007669"/>
    <property type="project" value="InterPro"/>
</dbReference>
<evidence type="ECO:0000256" key="4">
    <source>
        <dbReference type="ARBA" id="ARBA00022723"/>
    </source>
</evidence>
<evidence type="ECO:0000256" key="2">
    <source>
        <dbReference type="ARBA" id="ARBA00022485"/>
    </source>
</evidence>
<dbReference type="InterPro" id="IPR058240">
    <property type="entry name" value="rSAM_sf"/>
</dbReference>
<evidence type="ECO:0000256" key="6">
    <source>
        <dbReference type="ARBA" id="ARBA00023014"/>
    </source>
</evidence>
<organism evidence="8">
    <name type="scientific">hydrothermal vent metagenome</name>
    <dbReference type="NCBI Taxonomy" id="652676"/>
    <lineage>
        <taxon>unclassified sequences</taxon>
        <taxon>metagenomes</taxon>
        <taxon>ecological metagenomes</taxon>
    </lineage>
</organism>
<protein>
    <submittedName>
        <fullName evidence="8">Radical SAM domain heme biosynthesis protein</fullName>
    </submittedName>
</protein>
<dbReference type="PROSITE" id="PS51918">
    <property type="entry name" value="RADICAL_SAM"/>
    <property type="match status" value="1"/>
</dbReference>
<dbReference type="InterPro" id="IPR007197">
    <property type="entry name" value="rSAM"/>
</dbReference>
<dbReference type="GO" id="GO:0051539">
    <property type="term" value="F:4 iron, 4 sulfur cluster binding"/>
    <property type="evidence" value="ECO:0007669"/>
    <property type="project" value="UniProtKB-KW"/>
</dbReference>
<dbReference type="SFLD" id="SFLDS00029">
    <property type="entry name" value="Radical_SAM"/>
    <property type="match status" value="1"/>
</dbReference>
<feature type="domain" description="Radical SAM core" evidence="7">
    <location>
        <begin position="29"/>
        <end position="244"/>
    </location>
</feature>
<evidence type="ECO:0000256" key="5">
    <source>
        <dbReference type="ARBA" id="ARBA00023004"/>
    </source>
</evidence>
<dbReference type="GO" id="GO:0046872">
    <property type="term" value="F:metal ion binding"/>
    <property type="evidence" value="ECO:0007669"/>
    <property type="project" value="UniProtKB-KW"/>
</dbReference>
<dbReference type="SUPFAM" id="SSF102114">
    <property type="entry name" value="Radical SAM enzymes"/>
    <property type="match status" value="1"/>
</dbReference>